<evidence type="ECO:0000313" key="4">
    <source>
        <dbReference type="Proteomes" id="UP001150217"/>
    </source>
</evidence>
<gene>
    <name evidence="3" type="ORF">C8R41DRAFT_921409</name>
</gene>
<comment type="caution">
    <text evidence="3">The sequence shown here is derived from an EMBL/GenBank/DDBJ whole genome shotgun (WGS) entry which is preliminary data.</text>
</comment>
<feature type="region of interest" description="Disordered" evidence="1">
    <location>
        <begin position="36"/>
        <end position="55"/>
    </location>
</feature>
<dbReference type="EMBL" id="JANVFT010000051">
    <property type="protein sequence ID" value="KAJ4485099.1"/>
    <property type="molecule type" value="Genomic_DNA"/>
</dbReference>
<evidence type="ECO:0000256" key="1">
    <source>
        <dbReference type="SAM" id="MobiDB-lite"/>
    </source>
</evidence>
<accession>A0ABQ8VEC1</accession>
<proteinExistence type="predicted"/>
<feature type="transmembrane region" description="Helical" evidence="2">
    <location>
        <begin position="160"/>
        <end position="180"/>
    </location>
</feature>
<keyword evidence="4" id="KW-1185">Reference proteome</keyword>
<sequence length="243" mass="26943">MSLFPAVLCYVLVSKPDLAQQPIPLNDHGNFRKHIHDTSKCGGKQQQNGGYPSATGTSERILITVVDTAFMSHEVRGQYQNKTNRFGEAQQDESDNLNDRDCIPKAPGSNAHRFFAFRAFASDTLRLPNVLFNAGILSYLLFSTRLLWKVSTMFRSQPHALAIGFVTPGVVMFTLVHRYTSDPVQIRVAAGSMDSAILQIAVDMTILTGAFVCTSIIWLIISVVGELVAALLIVYYFYTTYLV</sequence>
<keyword evidence="2" id="KW-0472">Membrane</keyword>
<dbReference type="Proteomes" id="UP001150217">
    <property type="component" value="Unassembled WGS sequence"/>
</dbReference>
<protein>
    <submittedName>
        <fullName evidence="3">Uncharacterized protein</fullName>
    </submittedName>
</protein>
<feature type="transmembrane region" description="Helical" evidence="2">
    <location>
        <begin position="130"/>
        <end position="148"/>
    </location>
</feature>
<reference evidence="3" key="1">
    <citation type="submission" date="2022-08" db="EMBL/GenBank/DDBJ databases">
        <title>A Global Phylogenomic Analysis of the Shiitake Genus Lentinula.</title>
        <authorList>
            <consortium name="DOE Joint Genome Institute"/>
            <person name="Sierra-Patev S."/>
            <person name="Min B."/>
            <person name="Naranjo-Ortiz M."/>
            <person name="Looney B."/>
            <person name="Konkel Z."/>
            <person name="Slot J.C."/>
            <person name="Sakamoto Y."/>
            <person name="Steenwyk J.L."/>
            <person name="Rokas A."/>
            <person name="Carro J."/>
            <person name="Camarero S."/>
            <person name="Ferreira P."/>
            <person name="Molpeceres G."/>
            <person name="Ruiz-Duenas F.J."/>
            <person name="Serrano A."/>
            <person name="Henrissat B."/>
            <person name="Drula E."/>
            <person name="Hughes K.W."/>
            <person name="Mata J.L."/>
            <person name="Ishikawa N.K."/>
            <person name="Vargas-Isla R."/>
            <person name="Ushijima S."/>
            <person name="Smith C.A."/>
            <person name="Ahrendt S."/>
            <person name="Andreopoulos W."/>
            <person name="He G."/>
            <person name="Labutti K."/>
            <person name="Lipzen A."/>
            <person name="Ng V."/>
            <person name="Riley R."/>
            <person name="Sandor L."/>
            <person name="Barry K."/>
            <person name="Martinez A.T."/>
            <person name="Xiao Y."/>
            <person name="Gibbons J.G."/>
            <person name="Terashima K."/>
            <person name="Grigoriev I.V."/>
            <person name="Hibbett D.S."/>
        </authorList>
    </citation>
    <scope>NUCLEOTIDE SEQUENCE</scope>
    <source>
        <strain evidence="3">RHP3577 ss4</strain>
    </source>
</reference>
<evidence type="ECO:0000256" key="2">
    <source>
        <dbReference type="SAM" id="Phobius"/>
    </source>
</evidence>
<keyword evidence="2" id="KW-1133">Transmembrane helix</keyword>
<feature type="transmembrane region" description="Helical" evidence="2">
    <location>
        <begin position="216"/>
        <end position="238"/>
    </location>
</feature>
<name>A0ABQ8VEC1_9AGAR</name>
<evidence type="ECO:0000313" key="3">
    <source>
        <dbReference type="EMBL" id="KAJ4485099.1"/>
    </source>
</evidence>
<feature type="compositionally biased region" description="Polar residues" evidence="1">
    <location>
        <begin position="44"/>
        <end position="55"/>
    </location>
</feature>
<organism evidence="3 4">
    <name type="scientific">Lentinula lateritia</name>
    <dbReference type="NCBI Taxonomy" id="40482"/>
    <lineage>
        <taxon>Eukaryota</taxon>
        <taxon>Fungi</taxon>
        <taxon>Dikarya</taxon>
        <taxon>Basidiomycota</taxon>
        <taxon>Agaricomycotina</taxon>
        <taxon>Agaricomycetes</taxon>
        <taxon>Agaricomycetidae</taxon>
        <taxon>Agaricales</taxon>
        <taxon>Marasmiineae</taxon>
        <taxon>Omphalotaceae</taxon>
        <taxon>Lentinula</taxon>
    </lineage>
</organism>
<keyword evidence="2" id="KW-0812">Transmembrane</keyword>